<dbReference type="AlphaFoldDB" id="A0A7J7NS52"/>
<proteinExistence type="predicted"/>
<dbReference type="Pfam" id="PF05212">
    <property type="entry name" value="DUF707"/>
    <property type="match status" value="2"/>
</dbReference>
<feature type="compositionally biased region" description="Polar residues" evidence="1">
    <location>
        <begin position="516"/>
        <end position="525"/>
    </location>
</feature>
<evidence type="ECO:0000256" key="1">
    <source>
        <dbReference type="SAM" id="MobiDB-lite"/>
    </source>
</evidence>
<feature type="region of interest" description="Disordered" evidence="1">
    <location>
        <begin position="333"/>
        <end position="352"/>
    </location>
</feature>
<organism evidence="3 4">
    <name type="scientific">Kingdonia uniflora</name>
    <dbReference type="NCBI Taxonomy" id="39325"/>
    <lineage>
        <taxon>Eukaryota</taxon>
        <taxon>Viridiplantae</taxon>
        <taxon>Streptophyta</taxon>
        <taxon>Embryophyta</taxon>
        <taxon>Tracheophyta</taxon>
        <taxon>Spermatophyta</taxon>
        <taxon>Magnoliopsida</taxon>
        <taxon>Ranunculales</taxon>
        <taxon>Circaeasteraceae</taxon>
        <taxon>Kingdonia</taxon>
    </lineage>
</organism>
<reference evidence="3 4" key="1">
    <citation type="journal article" date="2020" name="IScience">
        <title>Genome Sequencing of the Endangered Kingdonia uniflora (Circaeasteraceae, Ranunculales) Reveals Potential Mechanisms of Evolutionary Specialization.</title>
        <authorList>
            <person name="Sun Y."/>
            <person name="Deng T."/>
            <person name="Zhang A."/>
            <person name="Moore M.J."/>
            <person name="Landis J.B."/>
            <person name="Lin N."/>
            <person name="Zhang H."/>
            <person name="Zhang X."/>
            <person name="Huang J."/>
            <person name="Zhang X."/>
            <person name="Sun H."/>
            <person name="Wang H."/>
        </authorList>
    </citation>
    <scope>NUCLEOTIDE SEQUENCE [LARGE SCALE GENOMIC DNA]</scope>
    <source>
        <strain evidence="3">TB1705</strain>
        <tissue evidence="3">Leaf</tissue>
    </source>
</reference>
<dbReference type="OrthoDB" id="9985979at2759"/>
<name>A0A7J7NS52_9MAGN</name>
<evidence type="ECO:0000313" key="4">
    <source>
        <dbReference type="Proteomes" id="UP000541444"/>
    </source>
</evidence>
<evidence type="ECO:0000256" key="2">
    <source>
        <dbReference type="SAM" id="Phobius"/>
    </source>
</evidence>
<dbReference type="PANTHER" id="PTHR31210:SF11">
    <property type="entry name" value="KETOGLUTARATE REDUCTASE TRANS-SPLICING-LIKE PROTEIN, PUTATIVE (DUF707)-RELATED"/>
    <property type="match status" value="1"/>
</dbReference>
<dbReference type="Proteomes" id="UP000541444">
    <property type="component" value="Unassembled WGS sequence"/>
</dbReference>
<protein>
    <submittedName>
        <fullName evidence="3">Uncharacterized protein</fullName>
    </submittedName>
</protein>
<sequence length="676" mass="76290">MSKNVTVYLLADPKSRRSCLCSLFPTVSLLCLLFFIGSTFVVTDYKEDQCKPNGSEALPKGIVSRTSNLEMRPLWGSPKKNTNSLSLLAIAVGIKQKKNVDLIVQKFPSSDFVIMLFHYDGAVDAWRDLEWSDRAIHVSAANQTKWWFAKRFLHPDIVAEYDYIFLWDEDLGVENFHAGRYISVVKEEGLHISQPALDATKSDVHHQITARGRRSRVHRRTYKLTGGRRCDSNSTGPPCTGWVEMMAPVFSREAWRCTWYMIQLEVHFWSAYALTGYLFFSQNDLIHAWGVDMQLGYCAQGERTQNVGVVDSEYIVHQGLPTLGAVDEKTSMADATKNSSGRGTPPPSVSHQLNDRYSVRKQSYIELEIFKNRWKKAVREDQCWIDPFQRADQSIRLKLHLQNNGIVKELAGLIGKYLITDTTTLSLNRPSTARVCVEVNLTKDLPMKVGLALTKSFILEQTVLYKRLPKFCTHCCLQGHNKTNCTKLNPIVLQDKREETKQRTTTMGKAERTTKPVRNSTVPKDGTTEFNCVVTQMGTTGIGSTSNREQLQGIDHVQHQAAKTLSTVTEGVDKVVVEKDNTSVPQERDDQIVEALATVTVANKLIGMEIIGSEGEVTAVHSQEFERGFHSNIEQYGEAGCKDWTLIRKVRSKPQKIPLSMATRSKDARQSHKFYG</sequence>
<dbReference type="EMBL" id="JACGCM010000620">
    <property type="protein sequence ID" value="KAF6170037.1"/>
    <property type="molecule type" value="Genomic_DNA"/>
</dbReference>
<evidence type="ECO:0000313" key="3">
    <source>
        <dbReference type="EMBL" id="KAF6170037.1"/>
    </source>
</evidence>
<keyword evidence="2" id="KW-0812">Transmembrane</keyword>
<accession>A0A7J7NS52</accession>
<keyword evidence="4" id="KW-1185">Reference proteome</keyword>
<gene>
    <name evidence="3" type="ORF">GIB67_042842</name>
</gene>
<keyword evidence="2" id="KW-1133">Transmembrane helix</keyword>
<dbReference type="PANTHER" id="PTHR31210">
    <property type="entry name" value="OS06G0731900 PROTEIN"/>
    <property type="match status" value="1"/>
</dbReference>
<comment type="caution">
    <text evidence="3">The sequence shown here is derived from an EMBL/GenBank/DDBJ whole genome shotgun (WGS) entry which is preliminary data.</text>
</comment>
<keyword evidence="2" id="KW-0472">Membrane</keyword>
<feature type="region of interest" description="Disordered" evidence="1">
    <location>
        <begin position="498"/>
        <end position="525"/>
    </location>
</feature>
<feature type="transmembrane region" description="Helical" evidence="2">
    <location>
        <begin position="20"/>
        <end position="42"/>
    </location>
</feature>
<dbReference type="InterPro" id="IPR007877">
    <property type="entry name" value="DUF707"/>
</dbReference>